<dbReference type="PROSITE" id="PS00395">
    <property type="entry name" value="ALANINE_RACEMASE"/>
    <property type="match status" value="1"/>
</dbReference>
<keyword evidence="4 5" id="KW-0413">Isomerase</keyword>
<evidence type="ECO:0000256" key="3">
    <source>
        <dbReference type="ARBA" id="ARBA00022898"/>
    </source>
</evidence>
<dbReference type="Proteomes" id="UP000199318">
    <property type="component" value="Unassembled WGS sequence"/>
</dbReference>
<dbReference type="UniPathway" id="UPA00042">
    <property type="reaction ID" value="UER00497"/>
</dbReference>
<dbReference type="OrthoDB" id="9813814at2"/>
<dbReference type="RefSeq" id="WP_093072512.1">
    <property type="nucleotide sequence ID" value="NZ_FOGV01000007.1"/>
</dbReference>
<keyword evidence="10" id="KW-1185">Reference proteome</keyword>
<evidence type="ECO:0000256" key="6">
    <source>
        <dbReference type="PIRSR" id="PIRSR600821-50"/>
    </source>
</evidence>
<evidence type="ECO:0000256" key="5">
    <source>
        <dbReference type="HAMAP-Rule" id="MF_01201"/>
    </source>
</evidence>
<dbReference type="InterPro" id="IPR000821">
    <property type="entry name" value="Ala_racemase"/>
</dbReference>
<dbReference type="FunFam" id="2.40.37.10:FF:000006">
    <property type="entry name" value="Alanine racemase"/>
    <property type="match status" value="1"/>
</dbReference>
<feature type="active site" description="Proton acceptor; specific for L-alanine" evidence="5">
    <location>
        <position position="273"/>
    </location>
</feature>
<comment type="catalytic activity">
    <reaction evidence="1 5">
        <text>L-alanine = D-alanine</text>
        <dbReference type="Rhea" id="RHEA:20249"/>
        <dbReference type="ChEBI" id="CHEBI:57416"/>
        <dbReference type="ChEBI" id="CHEBI:57972"/>
        <dbReference type="EC" id="5.1.1.1"/>
    </reaction>
</comment>
<dbReference type="GO" id="GO:0005829">
    <property type="term" value="C:cytosol"/>
    <property type="evidence" value="ECO:0007669"/>
    <property type="project" value="TreeGrafter"/>
</dbReference>
<dbReference type="SUPFAM" id="SSF51419">
    <property type="entry name" value="PLP-binding barrel"/>
    <property type="match status" value="1"/>
</dbReference>
<evidence type="ECO:0000256" key="4">
    <source>
        <dbReference type="ARBA" id="ARBA00023235"/>
    </source>
</evidence>
<feature type="binding site" evidence="5 7">
    <location>
        <position position="140"/>
    </location>
    <ligand>
        <name>substrate</name>
    </ligand>
</feature>
<dbReference type="FunFam" id="3.20.20.10:FF:000002">
    <property type="entry name" value="Alanine racemase"/>
    <property type="match status" value="1"/>
</dbReference>
<dbReference type="GO" id="GO:0030632">
    <property type="term" value="P:D-alanine biosynthetic process"/>
    <property type="evidence" value="ECO:0007669"/>
    <property type="project" value="UniProtKB-UniRule"/>
</dbReference>
<dbReference type="InterPro" id="IPR029066">
    <property type="entry name" value="PLP-binding_barrel"/>
</dbReference>
<dbReference type="SUPFAM" id="SSF50621">
    <property type="entry name" value="Alanine racemase C-terminal domain-like"/>
    <property type="match status" value="1"/>
</dbReference>
<name>A0A1H9SPI7_9BACI</name>
<comment type="cofactor">
    <cofactor evidence="2 5 6">
        <name>pyridoxal 5'-phosphate</name>
        <dbReference type="ChEBI" id="CHEBI:597326"/>
    </cofactor>
</comment>
<proteinExistence type="inferred from homology"/>
<evidence type="ECO:0000259" key="8">
    <source>
        <dbReference type="SMART" id="SM01005"/>
    </source>
</evidence>
<comment type="function">
    <text evidence="5">Catalyzes the interconversion of L-alanine and D-alanine. May also act on other amino acids.</text>
</comment>
<dbReference type="InterPro" id="IPR009006">
    <property type="entry name" value="Ala_racemase/Decarboxylase_C"/>
</dbReference>
<dbReference type="InterPro" id="IPR020622">
    <property type="entry name" value="Ala_racemase_pyridoxalP-BS"/>
</dbReference>
<feature type="binding site" evidence="5 7">
    <location>
        <position position="320"/>
    </location>
    <ligand>
        <name>substrate</name>
    </ligand>
</feature>
<reference evidence="10" key="1">
    <citation type="submission" date="2016-10" db="EMBL/GenBank/DDBJ databases">
        <authorList>
            <person name="de Groot N.N."/>
        </authorList>
    </citation>
    <scope>NUCLEOTIDE SEQUENCE [LARGE SCALE GENOMIC DNA]</scope>
    <source>
        <strain evidence="10">10nlg</strain>
    </source>
</reference>
<dbReference type="InterPro" id="IPR001608">
    <property type="entry name" value="Ala_racemase_N"/>
</dbReference>
<dbReference type="PANTHER" id="PTHR30511">
    <property type="entry name" value="ALANINE RACEMASE"/>
    <property type="match status" value="1"/>
</dbReference>
<sequence length="390" mass="42525">MDKTESFFRDTWAEVNLDAIRENVMNIKAGLPGKTAFMAVVKANGYGHGAFDIATDALQAGAEFLGVSMLDEAISLRRSGISAPILVMGLIRPRDITVAAKWDVAVTAFQEEWLAEAEAYLEKGGSRISCHVKLDSGMGRLGLRTPAEAKSFAKKIKGSANFTADGLYTHMATADELDTAYFDEQVKRADELVGAFEEAYGSEVGWKHCSNSATALRFSLEKYNLVRVGISMYGLAPSPEIKPVINQELKEAFSLHSKITHVKKVAAGEGISYGATYQTEEEEWIATVPIGYADGWIRKNQHGDVLVNGKRAPIVGRICMDQMMIRLEGPVDIGTTVTLIGENGGAFLPMDEVAARLETINYEIPCTITPRVPRCIIRDGKVAVVHNSVF</sequence>
<feature type="active site" description="Proton acceptor; specific for D-alanine" evidence="5">
    <location>
        <position position="42"/>
    </location>
</feature>
<comment type="pathway">
    <text evidence="5">Amino-acid biosynthesis; D-alanine biosynthesis; D-alanine from L-alanine: step 1/1.</text>
</comment>
<dbReference type="CDD" id="cd00430">
    <property type="entry name" value="PLPDE_III_AR"/>
    <property type="match status" value="1"/>
</dbReference>
<dbReference type="Pfam" id="PF01168">
    <property type="entry name" value="Ala_racemase_N"/>
    <property type="match status" value="1"/>
</dbReference>
<evidence type="ECO:0000256" key="7">
    <source>
        <dbReference type="PIRSR" id="PIRSR600821-52"/>
    </source>
</evidence>
<dbReference type="SMART" id="SM01005">
    <property type="entry name" value="Ala_racemase_C"/>
    <property type="match status" value="1"/>
</dbReference>
<evidence type="ECO:0000313" key="9">
    <source>
        <dbReference type="EMBL" id="SER86768.1"/>
    </source>
</evidence>
<gene>
    <name evidence="9" type="ORF">SAMN05444126_10793</name>
</gene>
<organism evidence="9 10">
    <name type="scientific">Salisediminibacterium halotolerans</name>
    <dbReference type="NCBI Taxonomy" id="517425"/>
    <lineage>
        <taxon>Bacteria</taxon>
        <taxon>Bacillati</taxon>
        <taxon>Bacillota</taxon>
        <taxon>Bacilli</taxon>
        <taxon>Bacillales</taxon>
        <taxon>Bacillaceae</taxon>
        <taxon>Salisediminibacterium</taxon>
    </lineage>
</organism>
<feature type="domain" description="Alanine racemase C-terminal" evidence="8">
    <location>
        <begin position="252"/>
        <end position="377"/>
    </location>
</feature>
<evidence type="ECO:0000256" key="2">
    <source>
        <dbReference type="ARBA" id="ARBA00001933"/>
    </source>
</evidence>
<dbReference type="HAMAP" id="MF_01201">
    <property type="entry name" value="Ala_racemase"/>
    <property type="match status" value="1"/>
</dbReference>
<dbReference type="GO" id="GO:0009252">
    <property type="term" value="P:peptidoglycan biosynthetic process"/>
    <property type="evidence" value="ECO:0007669"/>
    <property type="project" value="TreeGrafter"/>
</dbReference>
<dbReference type="NCBIfam" id="TIGR00492">
    <property type="entry name" value="alr"/>
    <property type="match status" value="1"/>
</dbReference>
<dbReference type="EC" id="5.1.1.1" evidence="5"/>
<comment type="similarity">
    <text evidence="5">Belongs to the alanine racemase family.</text>
</comment>
<evidence type="ECO:0000256" key="1">
    <source>
        <dbReference type="ARBA" id="ARBA00000316"/>
    </source>
</evidence>
<dbReference type="PANTHER" id="PTHR30511:SF0">
    <property type="entry name" value="ALANINE RACEMASE, CATABOLIC-RELATED"/>
    <property type="match status" value="1"/>
</dbReference>
<dbReference type="Gene3D" id="2.40.37.10">
    <property type="entry name" value="Lyase, Ornithine Decarboxylase, Chain A, domain 1"/>
    <property type="match status" value="1"/>
</dbReference>
<dbReference type="PRINTS" id="PR00992">
    <property type="entry name" value="ALARACEMASE"/>
</dbReference>
<feature type="modified residue" description="N6-(pyridoxal phosphate)lysine" evidence="5 6">
    <location>
        <position position="42"/>
    </location>
</feature>
<dbReference type="EMBL" id="FOGV01000007">
    <property type="protein sequence ID" value="SER86768.1"/>
    <property type="molecule type" value="Genomic_DNA"/>
</dbReference>
<keyword evidence="3 5" id="KW-0663">Pyridoxal phosphate</keyword>
<dbReference type="InterPro" id="IPR011079">
    <property type="entry name" value="Ala_racemase_C"/>
</dbReference>
<dbReference type="STRING" id="1464123.SAMN05444126_10793"/>
<dbReference type="GO" id="GO:0008784">
    <property type="term" value="F:alanine racemase activity"/>
    <property type="evidence" value="ECO:0007669"/>
    <property type="project" value="UniProtKB-UniRule"/>
</dbReference>
<comment type="caution">
    <text evidence="9">The sequence shown here is derived from an EMBL/GenBank/DDBJ whole genome shotgun (WGS) entry which is preliminary data.</text>
</comment>
<dbReference type="GO" id="GO:0030170">
    <property type="term" value="F:pyridoxal phosphate binding"/>
    <property type="evidence" value="ECO:0007669"/>
    <property type="project" value="UniProtKB-UniRule"/>
</dbReference>
<dbReference type="AlphaFoldDB" id="A0A1H9SPI7"/>
<protein>
    <recommendedName>
        <fullName evidence="5">Alanine racemase</fullName>
        <ecNumber evidence="5">5.1.1.1</ecNumber>
    </recommendedName>
</protein>
<dbReference type="Pfam" id="PF00842">
    <property type="entry name" value="Ala_racemase_C"/>
    <property type="match status" value="1"/>
</dbReference>
<accession>A0A1H9SPI7</accession>
<evidence type="ECO:0000313" key="10">
    <source>
        <dbReference type="Proteomes" id="UP000199318"/>
    </source>
</evidence>
<dbReference type="Gene3D" id="3.20.20.10">
    <property type="entry name" value="Alanine racemase"/>
    <property type="match status" value="1"/>
</dbReference>